<proteinExistence type="predicted"/>
<dbReference type="HOGENOM" id="CLU_027654_1_1_1"/>
<organism evidence="3 4">
    <name type="scientific">Candida orthopsilosis (strain 90-125)</name>
    <name type="common">Yeast</name>
    <dbReference type="NCBI Taxonomy" id="1136231"/>
    <lineage>
        <taxon>Eukaryota</taxon>
        <taxon>Fungi</taxon>
        <taxon>Dikarya</taxon>
        <taxon>Ascomycota</taxon>
        <taxon>Saccharomycotina</taxon>
        <taxon>Pichiomycetes</taxon>
        <taxon>Debaryomycetaceae</taxon>
        <taxon>Candida/Lodderomyces clade</taxon>
        <taxon>Candida</taxon>
    </lineage>
</organism>
<dbReference type="eggNOG" id="KOG2634">
    <property type="taxonomic scope" value="Eukaryota"/>
</dbReference>
<name>H8X3J7_CANO9</name>
<evidence type="ECO:0000313" key="3">
    <source>
        <dbReference type="EMBL" id="CCG25470.1"/>
    </source>
</evidence>
<dbReference type="RefSeq" id="XP_003868374.1">
    <property type="nucleotide sequence ID" value="XM_003868326.1"/>
</dbReference>
<accession>H8X3J7</accession>
<dbReference type="PANTHER" id="PTHR31811:SF0">
    <property type="entry name" value="TRNA A64-2'-O-RIBOSYLPHOSPHATE TRANSFERASE"/>
    <property type="match status" value="1"/>
</dbReference>
<dbReference type="GO" id="GO:0019988">
    <property type="term" value="P:charged-tRNA amino acid modification"/>
    <property type="evidence" value="ECO:0007669"/>
    <property type="project" value="InterPro"/>
</dbReference>
<dbReference type="InterPro" id="IPR007306">
    <property type="entry name" value="Rit1"/>
</dbReference>
<reference evidence="3 4" key="1">
    <citation type="journal article" date="2012" name="PLoS ONE">
        <title>Sequence and analysis of the genome of the pathogenic yeast Candida orthopsilosis.</title>
        <authorList>
            <person name="Riccombeni A."/>
            <person name="Vidanes G."/>
            <person name="Proux-Wera E."/>
            <person name="Wolfe K.H."/>
            <person name="Butler G."/>
        </authorList>
    </citation>
    <scope>NUCLEOTIDE SEQUENCE [LARGE SCALE GENOMIC DNA]</scope>
    <source>
        <strain evidence="3 4">Co 90-125</strain>
    </source>
</reference>
<keyword evidence="4" id="KW-1185">Reference proteome</keyword>
<dbReference type="PIRSF" id="PIRSF007747">
    <property type="entry name" value="Ribosyl_Ptfrase"/>
    <property type="match status" value="1"/>
</dbReference>
<dbReference type="OrthoDB" id="45256at2759"/>
<evidence type="ECO:0000313" key="4">
    <source>
        <dbReference type="Proteomes" id="UP000005018"/>
    </source>
</evidence>
<dbReference type="AlphaFoldDB" id="H8X3J7"/>
<protein>
    <submittedName>
        <fullName evidence="3">Rit1 initiator tRNA methionine ribosyltransferase</fullName>
    </submittedName>
</protein>
<dbReference type="Proteomes" id="UP000005018">
    <property type="component" value="Chromosome 3"/>
</dbReference>
<dbReference type="GO" id="GO:0005737">
    <property type="term" value="C:cytoplasm"/>
    <property type="evidence" value="ECO:0007669"/>
    <property type="project" value="TreeGrafter"/>
</dbReference>
<dbReference type="KEGG" id="cot:CORT_0C00930"/>
<evidence type="ECO:0000259" key="1">
    <source>
        <dbReference type="Pfam" id="PF04179"/>
    </source>
</evidence>
<gene>
    <name evidence="3" type="ORF">CORT_0C00930</name>
</gene>
<evidence type="ECO:0000259" key="2">
    <source>
        <dbReference type="Pfam" id="PF17184"/>
    </source>
</evidence>
<dbReference type="Pfam" id="PF04179">
    <property type="entry name" value="Init_tRNA_PT"/>
    <property type="match status" value="1"/>
</dbReference>
<sequence length="452" mass="51014">MNPLFNQNNDINAVTKELKKSSLSFSNRLQSIIHDAKFVKLVHRELQLPLIANERCGLWYVPPNERVNTCYFKSTDGHTNVWSFSLRRLNLHLLPIVNENGGIIVVDSTRRGKPMPDALLKTIPIWCAVVNTIFFGESPDGSWLRTPLIVPRSEHNSIEKLIPKFVENVKELKLFDGETNKLDKPLIPRFFYPGCASEELDNDMFNICCVSVSKQVPVHKTIATRGDDGTMVSFDYVQGAADDHELWVPKSLVRFDANGFWQVLDRLIDPSIGYIPSWRGDDELLNIIRGSIKSDTSSSFEVQTVGGTGIYFGSVNHDVSFDELPFNTVILHDGIKVFDKDDSSTKQVNQYHIPNNKKGSNMLRSLMPKIIPKIDLSSPILILCGTGKDLSVGLVLVLLCLYFNLDWEKVDEAPPINKNLIKQHLGKLSNLYKVNPQRSTLQSINSYLFSNI</sequence>
<dbReference type="PANTHER" id="PTHR31811">
    <property type="entry name" value="TRNA A64-2'-O-RIBOSYLPHOSPHATE TRANSFERASE"/>
    <property type="match status" value="1"/>
</dbReference>
<dbReference type="InterPro" id="IPR033421">
    <property type="entry name" value="Rit1_DUSP-like"/>
</dbReference>
<dbReference type="InterPro" id="IPR033449">
    <property type="entry name" value="Rit1_N"/>
</dbReference>
<dbReference type="GeneID" id="14539708"/>
<feature type="domain" description="Rit1 DUSP-like" evidence="1">
    <location>
        <begin position="350"/>
        <end position="448"/>
    </location>
</feature>
<dbReference type="Pfam" id="PF17184">
    <property type="entry name" value="Rit1_C"/>
    <property type="match status" value="1"/>
</dbReference>
<dbReference type="GO" id="GO:0043399">
    <property type="term" value="F:tRNA adenosine(64)-2'-O-ribosylphosphate transferase activity"/>
    <property type="evidence" value="ECO:0007669"/>
    <property type="project" value="InterPro"/>
</dbReference>
<dbReference type="EMBL" id="HE681721">
    <property type="protein sequence ID" value="CCG25470.1"/>
    <property type="molecule type" value="Genomic_DNA"/>
</dbReference>
<feature type="domain" description="Rit1 N-terminal" evidence="2">
    <location>
        <begin position="18"/>
        <end position="269"/>
    </location>
</feature>